<keyword evidence="6" id="KW-0769">Symport</keyword>
<feature type="compositionally biased region" description="Low complexity" evidence="7">
    <location>
        <begin position="32"/>
        <end position="42"/>
    </location>
</feature>
<evidence type="ECO:0000256" key="1">
    <source>
        <dbReference type="ARBA" id="ARBA00004141"/>
    </source>
</evidence>
<feature type="transmembrane region" description="Helical" evidence="8">
    <location>
        <begin position="134"/>
        <end position="161"/>
    </location>
</feature>
<feature type="transmembrane region" description="Helical" evidence="8">
    <location>
        <begin position="457"/>
        <end position="479"/>
    </location>
</feature>
<protein>
    <recommendedName>
        <fullName evidence="6">Transporter</fullName>
    </recommendedName>
</protein>
<feature type="transmembrane region" description="Helical" evidence="8">
    <location>
        <begin position="396"/>
        <end position="414"/>
    </location>
</feature>
<evidence type="ECO:0000256" key="4">
    <source>
        <dbReference type="ARBA" id="ARBA00022989"/>
    </source>
</evidence>
<feature type="transmembrane region" description="Helical" evidence="8">
    <location>
        <begin position="549"/>
        <end position="571"/>
    </location>
</feature>
<dbReference type="Pfam" id="PF00209">
    <property type="entry name" value="SNF"/>
    <property type="match status" value="1"/>
</dbReference>
<feature type="transmembrane region" description="Helical" evidence="8">
    <location>
        <begin position="263"/>
        <end position="290"/>
    </location>
</feature>
<feature type="transmembrane region" description="Helical" evidence="8">
    <location>
        <begin position="426"/>
        <end position="451"/>
    </location>
</feature>
<dbReference type="EMBL" id="OU015567">
    <property type="protein sequence ID" value="CAG5112244.1"/>
    <property type="molecule type" value="Genomic_DNA"/>
</dbReference>
<evidence type="ECO:0000256" key="7">
    <source>
        <dbReference type="SAM" id="MobiDB-lite"/>
    </source>
</evidence>
<feature type="compositionally biased region" description="Basic and acidic residues" evidence="7">
    <location>
        <begin position="18"/>
        <end position="27"/>
    </location>
</feature>
<dbReference type="PRINTS" id="PR00176">
    <property type="entry name" value="NANEUSMPORT"/>
</dbReference>
<feature type="transmembrane region" description="Helical" evidence="8">
    <location>
        <begin position="342"/>
        <end position="361"/>
    </location>
</feature>
<comment type="subcellular location">
    <subcellularLocation>
        <location evidence="1">Membrane</location>
        <topology evidence="1">Multi-pass membrane protein</topology>
    </subcellularLocation>
</comment>
<keyword evidence="3 6" id="KW-0812">Transmembrane</keyword>
<dbReference type="InterPro" id="IPR000175">
    <property type="entry name" value="Na/ntran_symport"/>
</dbReference>
<feature type="transmembrane region" description="Helical" evidence="8">
    <location>
        <begin position="92"/>
        <end position="113"/>
    </location>
</feature>
<reference evidence="9 10" key="1">
    <citation type="submission" date="2021-04" db="EMBL/GenBank/DDBJ databases">
        <authorList>
            <person name="Bliznina A."/>
        </authorList>
    </citation>
    <scope>NUCLEOTIDE SEQUENCE [LARGE SCALE GENOMIC DNA]</scope>
</reference>
<evidence type="ECO:0000256" key="8">
    <source>
        <dbReference type="SAM" id="Phobius"/>
    </source>
</evidence>
<sequence>MGGTELPESQAQLLQSGKLDEREKQLLDDTTSGSDESNSLNDDLNDGKSPLTRQKWTKQREFVFTIVGSAIGLGNVWRFPYLCYKYGGGAFFVPYFIFLFGSGIPMMLLEISLGQFMSRGGIEAWDIAPVLKGVGYSCLVLVMWINIYYIVILSWTLIYFLKSITGAMPWSTCGNTWNTECCSSEVNSTTGKLVTPDDCNGTVAFPENEYWYNEMLQLTDGFGEMGSLRPPIVGALVFLWFITFCCIFKGIKSTGKAAYVTATFPLVMLIILVVRGVSLDGAWIGISYFLKPDLTKLKNPEVWTQAGSQVLFSYVSGQGVLTSMGSYNKFSFNVFKWSTRLCLLNFCASMMAGLAIFSVLGNMCHLTGMKMEDVAQGGPGLAFMTYPRALSSLWCPQLWCALFFGMILMLGIATQVFNRRPNRRTAFVALVCLTCLSFALPMVTEGGMYLFQLCDSYGANGISLLTIVFFEAVAVAWVYGKDKFYQDMFNMYGHKMDPRRRPWTYFGFAWKWVTPPMILATLGYAFVAWSPPTYDRADGTYTYPTLGTIVAVLMTMSSGICVPIYFSIAFLRKYNKIRSVRETWSWIIEARLPSDHPYLQIHSEKKIVRDDE</sequence>
<feature type="transmembrane region" description="Helical" evidence="8">
    <location>
        <begin position="505"/>
        <end position="529"/>
    </location>
</feature>
<evidence type="ECO:0000256" key="6">
    <source>
        <dbReference type="RuleBase" id="RU003732"/>
    </source>
</evidence>
<comment type="similarity">
    <text evidence="6">Belongs to the sodium:neurotransmitter symporter (SNF) (TC 2.A.22) family.</text>
</comment>
<evidence type="ECO:0000256" key="5">
    <source>
        <dbReference type="ARBA" id="ARBA00023136"/>
    </source>
</evidence>
<name>A0ABN7T6S8_OIKDI</name>
<dbReference type="PROSITE" id="PS00610">
    <property type="entry name" value="NA_NEUROTRAN_SYMP_1"/>
    <property type="match status" value="1"/>
</dbReference>
<evidence type="ECO:0000256" key="3">
    <source>
        <dbReference type="ARBA" id="ARBA00022692"/>
    </source>
</evidence>
<feature type="transmembrane region" description="Helical" evidence="8">
    <location>
        <begin position="62"/>
        <end position="80"/>
    </location>
</feature>
<dbReference type="PANTHER" id="PTHR11616">
    <property type="entry name" value="SODIUM/CHLORIDE DEPENDENT TRANSPORTER"/>
    <property type="match status" value="1"/>
</dbReference>
<feature type="region of interest" description="Disordered" evidence="7">
    <location>
        <begin position="1"/>
        <end position="50"/>
    </location>
</feature>
<dbReference type="Proteomes" id="UP001158576">
    <property type="component" value="Chromosome 2"/>
</dbReference>
<gene>
    <name evidence="9" type="ORF">OKIOD_LOCUS15246</name>
</gene>
<feature type="transmembrane region" description="Helical" evidence="8">
    <location>
        <begin position="232"/>
        <end position="251"/>
    </location>
</feature>
<organism evidence="9 10">
    <name type="scientific">Oikopleura dioica</name>
    <name type="common">Tunicate</name>
    <dbReference type="NCBI Taxonomy" id="34765"/>
    <lineage>
        <taxon>Eukaryota</taxon>
        <taxon>Metazoa</taxon>
        <taxon>Chordata</taxon>
        <taxon>Tunicata</taxon>
        <taxon>Appendicularia</taxon>
        <taxon>Copelata</taxon>
        <taxon>Oikopleuridae</taxon>
        <taxon>Oikopleura</taxon>
    </lineage>
</organism>
<keyword evidence="5 8" id="KW-0472">Membrane</keyword>
<feature type="transmembrane region" description="Helical" evidence="8">
    <location>
        <begin position="310"/>
        <end position="330"/>
    </location>
</feature>
<evidence type="ECO:0000256" key="2">
    <source>
        <dbReference type="ARBA" id="ARBA00022448"/>
    </source>
</evidence>
<dbReference type="SUPFAM" id="SSF161070">
    <property type="entry name" value="SNF-like"/>
    <property type="match status" value="1"/>
</dbReference>
<proteinExistence type="inferred from homology"/>
<accession>A0ABN7T6S8</accession>
<dbReference type="InterPro" id="IPR037272">
    <property type="entry name" value="SNS_sf"/>
</dbReference>
<keyword evidence="2 6" id="KW-0813">Transport</keyword>
<keyword evidence="10" id="KW-1185">Reference proteome</keyword>
<dbReference type="PROSITE" id="PS50267">
    <property type="entry name" value="NA_NEUROTRAN_SYMP_3"/>
    <property type="match status" value="1"/>
</dbReference>
<dbReference type="PANTHER" id="PTHR11616:SF309">
    <property type="entry name" value="TRANSPORTER"/>
    <property type="match status" value="1"/>
</dbReference>
<keyword evidence="4 8" id="KW-1133">Transmembrane helix</keyword>
<evidence type="ECO:0000313" key="10">
    <source>
        <dbReference type="Proteomes" id="UP001158576"/>
    </source>
</evidence>
<evidence type="ECO:0000313" key="9">
    <source>
        <dbReference type="EMBL" id="CAG5112244.1"/>
    </source>
</evidence>